<evidence type="ECO:0000256" key="1">
    <source>
        <dbReference type="SAM" id="Coils"/>
    </source>
</evidence>
<keyword evidence="4" id="KW-1185">Reference proteome</keyword>
<protein>
    <submittedName>
        <fullName evidence="3">Uncharacterized protein</fullName>
    </submittedName>
</protein>
<organism evidence="3 4">
    <name type="scientific">Litoribrevibacter euphylliae</name>
    <dbReference type="NCBI Taxonomy" id="1834034"/>
    <lineage>
        <taxon>Bacteria</taxon>
        <taxon>Pseudomonadati</taxon>
        <taxon>Pseudomonadota</taxon>
        <taxon>Gammaproteobacteria</taxon>
        <taxon>Oceanospirillales</taxon>
        <taxon>Oceanospirillaceae</taxon>
        <taxon>Litoribrevibacter</taxon>
    </lineage>
</organism>
<feature type="coiled-coil region" evidence="1">
    <location>
        <begin position="28"/>
        <end position="55"/>
    </location>
</feature>
<evidence type="ECO:0000313" key="3">
    <source>
        <dbReference type="EMBL" id="MFC3152839.1"/>
    </source>
</evidence>
<proteinExistence type="predicted"/>
<dbReference type="RefSeq" id="WP_386722761.1">
    <property type="nucleotide sequence ID" value="NZ_JBHRSZ010000007.1"/>
</dbReference>
<dbReference type="Proteomes" id="UP001595476">
    <property type="component" value="Unassembled WGS sequence"/>
</dbReference>
<name>A0ABV7HG42_9GAMM</name>
<gene>
    <name evidence="3" type="ORF">ACFOEK_17505</name>
</gene>
<sequence length="56" mass="6787">MPESSVPNVQTHTPITVYQGDENSDKMNEWQLHEIEILRQERQQLERRLRQQQREG</sequence>
<feature type="compositionally biased region" description="Polar residues" evidence="2">
    <location>
        <begin position="1"/>
        <end position="16"/>
    </location>
</feature>
<evidence type="ECO:0000313" key="4">
    <source>
        <dbReference type="Proteomes" id="UP001595476"/>
    </source>
</evidence>
<evidence type="ECO:0000256" key="2">
    <source>
        <dbReference type="SAM" id="MobiDB-lite"/>
    </source>
</evidence>
<reference evidence="4" key="1">
    <citation type="journal article" date="2019" name="Int. J. Syst. Evol. Microbiol.">
        <title>The Global Catalogue of Microorganisms (GCM) 10K type strain sequencing project: providing services to taxonomists for standard genome sequencing and annotation.</title>
        <authorList>
            <consortium name="The Broad Institute Genomics Platform"/>
            <consortium name="The Broad Institute Genome Sequencing Center for Infectious Disease"/>
            <person name="Wu L."/>
            <person name="Ma J."/>
        </authorList>
    </citation>
    <scope>NUCLEOTIDE SEQUENCE [LARGE SCALE GENOMIC DNA]</scope>
    <source>
        <strain evidence="4">KCTC 52438</strain>
    </source>
</reference>
<dbReference type="EMBL" id="JBHRSZ010000007">
    <property type="protein sequence ID" value="MFC3152839.1"/>
    <property type="molecule type" value="Genomic_DNA"/>
</dbReference>
<comment type="caution">
    <text evidence="3">The sequence shown here is derived from an EMBL/GenBank/DDBJ whole genome shotgun (WGS) entry which is preliminary data.</text>
</comment>
<feature type="region of interest" description="Disordered" evidence="2">
    <location>
        <begin position="1"/>
        <end position="22"/>
    </location>
</feature>
<keyword evidence="1" id="KW-0175">Coiled coil</keyword>
<accession>A0ABV7HG42</accession>